<dbReference type="InterPro" id="IPR012441">
    <property type="entry name" value="DUF1643"/>
</dbReference>
<protein>
    <submittedName>
        <fullName evidence="2">DUF1643 domain-containing protein</fullName>
    </submittedName>
</protein>
<dbReference type="Proteomes" id="UP000473699">
    <property type="component" value="Unassembled WGS sequence"/>
</dbReference>
<organism evidence="2 3">
    <name type="scientific">Pyramidobacter porci</name>
    <dbReference type="NCBI Taxonomy" id="2605789"/>
    <lineage>
        <taxon>Bacteria</taxon>
        <taxon>Thermotogati</taxon>
        <taxon>Synergistota</taxon>
        <taxon>Synergistia</taxon>
        <taxon>Synergistales</taxon>
        <taxon>Dethiosulfovibrionaceae</taxon>
        <taxon>Pyramidobacter</taxon>
    </lineage>
</organism>
<dbReference type="RefSeq" id="WP_154528753.1">
    <property type="nucleotide sequence ID" value="NZ_VUNH01000006.1"/>
</dbReference>
<feature type="compositionally biased region" description="Polar residues" evidence="1">
    <location>
        <begin position="217"/>
        <end position="230"/>
    </location>
</feature>
<evidence type="ECO:0000313" key="2">
    <source>
        <dbReference type="EMBL" id="MST55657.1"/>
    </source>
</evidence>
<evidence type="ECO:0000313" key="3">
    <source>
        <dbReference type="Proteomes" id="UP000473699"/>
    </source>
</evidence>
<feature type="compositionally biased region" description="Basic and acidic residues" evidence="1">
    <location>
        <begin position="191"/>
        <end position="210"/>
    </location>
</feature>
<dbReference type="Pfam" id="PF07799">
    <property type="entry name" value="DUF1643"/>
    <property type="match status" value="1"/>
</dbReference>
<accession>A0A6L5YDJ5</accession>
<sequence>MQTEKMLVRTEAVYSDDRTRRYLLHREWDVKKPKALIIMTNPSTAGTIALDFTTMYILNNITALGYGSVTTANLVSKITLRLSVKDDIEAEDENFDQIVKAAQKADKVIIAWGRIGETSVKVRAVQDKLLARLEPFKEKLCEIGNESGESGFHPLAPQIRSHWILNPYEIPEPIASKEEKQPKPKVKRKSKSQEAKAADTDDPCKSEQDRSIPSVPDNITDQQPQKEAAK</sequence>
<gene>
    <name evidence="2" type="ORF">FYJ74_06370</name>
</gene>
<proteinExistence type="predicted"/>
<reference evidence="2 3" key="1">
    <citation type="submission" date="2019-08" db="EMBL/GenBank/DDBJ databases">
        <title>In-depth cultivation of the pig gut microbiome towards novel bacterial diversity and tailored functional studies.</title>
        <authorList>
            <person name="Wylensek D."/>
            <person name="Hitch T.C.A."/>
            <person name="Clavel T."/>
        </authorList>
    </citation>
    <scope>NUCLEOTIDE SEQUENCE [LARGE SCALE GENOMIC DNA]</scope>
    <source>
        <strain evidence="2 3">SM-530-WT-4B</strain>
    </source>
</reference>
<dbReference type="EMBL" id="VUNH01000006">
    <property type="protein sequence ID" value="MST55657.1"/>
    <property type="molecule type" value="Genomic_DNA"/>
</dbReference>
<name>A0A6L5YDJ5_9BACT</name>
<feature type="region of interest" description="Disordered" evidence="1">
    <location>
        <begin position="174"/>
        <end position="230"/>
    </location>
</feature>
<keyword evidence="3" id="KW-1185">Reference proteome</keyword>
<evidence type="ECO:0000256" key="1">
    <source>
        <dbReference type="SAM" id="MobiDB-lite"/>
    </source>
</evidence>
<dbReference type="AlphaFoldDB" id="A0A6L5YDJ5"/>
<comment type="caution">
    <text evidence="2">The sequence shown here is derived from an EMBL/GenBank/DDBJ whole genome shotgun (WGS) entry which is preliminary data.</text>
</comment>